<dbReference type="Gene3D" id="1.10.10.60">
    <property type="entry name" value="Homeodomain-like"/>
    <property type="match status" value="1"/>
</dbReference>
<proteinExistence type="predicted"/>
<dbReference type="AlphaFoldDB" id="W4GX79"/>
<evidence type="ECO:0008006" key="2">
    <source>
        <dbReference type="Google" id="ProtNLM"/>
    </source>
</evidence>
<dbReference type="EMBL" id="KI913120">
    <property type="protein sequence ID" value="ETV83941.1"/>
    <property type="molecule type" value="Genomic_DNA"/>
</dbReference>
<dbReference type="RefSeq" id="XP_009827371.1">
    <property type="nucleotide sequence ID" value="XM_009829069.1"/>
</dbReference>
<name>W4GX79_APHAT</name>
<protein>
    <recommendedName>
        <fullName evidence="2">Transposase IS30-like HTH domain-containing protein</fullName>
    </recommendedName>
</protein>
<organism evidence="1">
    <name type="scientific">Aphanomyces astaci</name>
    <name type="common">Crayfish plague agent</name>
    <dbReference type="NCBI Taxonomy" id="112090"/>
    <lineage>
        <taxon>Eukaryota</taxon>
        <taxon>Sar</taxon>
        <taxon>Stramenopiles</taxon>
        <taxon>Oomycota</taxon>
        <taxon>Saprolegniomycetes</taxon>
        <taxon>Saprolegniales</taxon>
        <taxon>Verrucalvaceae</taxon>
        <taxon>Aphanomyces</taxon>
    </lineage>
</organism>
<dbReference type="OrthoDB" id="8051488at2759"/>
<reference evidence="1" key="1">
    <citation type="submission" date="2013-12" db="EMBL/GenBank/DDBJ databases">
        <title>The Genome Sequence of Aphanomyces astaci APO3.</title>
        <authorList>
            <consortium name="The Broad Institute Genomics Platform"/>
            <person name="Russ C."/>
            <person name="Tyler B."/>
            <person name="van West P."/>
            <person name="Dieguez-Uribeondo J."/>
            <person name="Young S.K."/>
            <person name="Zeng Q."/>
            <person name="Gargeya S."/>
            <person name="Fitzgerald M."/>
            <person name="Abouelleil A."/>
            <person name="Alvarado L."/>
            <person name="Chapman S.B."/>
            <person name="Gainer-Dewar J."/>
            <person name="Goldberg J."/>
            <person name="Griggs A."/>
            <person name="Gujja S."/>
            <person name="Hansen M."/>
            <person name="Howarth C."/>
            <person name="Imamovic A."/>
            <person name="Ireland A."/>
            <person name="Larimer J."/>
            <person name="McCowan C."/>
            <person name="Murphy C."/>
            <person name="Pearson M."/>
            <person name="Poon T.W."/>
            <person name="Priest M."/>
            <person name="Roberts A."/>
            <person name="Saif S."/>
            <person name="Shea T."/>
            <person name="Sykes S."/>
            <person name="Wortman J."/>
            <person name="Nusbaum C."/>
            <person name="Birren B."/>
        </authorList>
    </citation>
    <scope>NUCLEOTIDE SEQUENCE [LARGE SCALE GENOMIC DNA]</scope>
    <source>
        <strain evidence="1">APO3</strain>
    </source>
</reference>
<accession>W4GX79</accession>
<gene>
    <name evidence="1" type="ORF">H257_04520</name>
</gene>
<dbReference type="GeneID" id="20806516"/>
<sequence>MLNCTESRSQSELSCLDDLFPLNALRKTLTRSSNYAVTTLSVNSTGSRFRGKMTLSAVSVAELLQRHDVPVLCQEGKKLNERQVGEIVARRAHGKSLRQITSQVGSTKTPIATVLRHPAGYATPRPAGRNPKLSDHTKAPILREASKGLSSASELFTSNCN</sequence>
<dbReference type="VEuPathDB" id="FungiDB:H257_04520"/>
<evidence type="ECO:0000313" key="1">
    <source>
        <dbReference type="EMBL" id="ETV83941.1"/>
    </source>
</evidence>